<dbReference type="Proteomes" id="UP000789508">
    <property type="component" value="Unassembled WGS sequence"/>
</dbReference>
<sequence length="39" mass="4711">KKRPFSEYTPERYPKILILDLVDFTNRNGVLSDSFQFYL</sequence>
<accession>A0A9N9F561</accession>
<feature type="non-terminal residue" evidence="1">
    <location>
        <position position="1"/>
    </location>
</feature>
<reference evidence="1" key="1">
    <citation type="submission" date="2021-06" db="EMBL/GenBank/DDBJ databases">
        <authorList>
            <person name="Kallberg Y."/>
            <person name="Tangrot J."/>
            <person name="Rosling A."/>
        </authorList>
    </citation>
    <scope>NUCLEOTIDE SEQUENCE</scope>
    <source>
        <strain evidence="1">FL130A</strain>
    </source>
</reference>
<keyword evidence="2" id="KW-1185">Reference proteome</keyword>
<name>A0A9N9F561_9GLOM</name>
<dbReference type="EMBL" id="CAJVPS010000798">
    <property type="protein sequence ID" value="CAG8509762.1"/>
    <property type="molecule type" value="Genomic_DNA"/>
</dbReference>
<dbReference type="AlphaFoldDB" id="A0A9N9F561"/>
<gene>
    <name evidence="1" type="ORF">ALEPTO_LOCUS3913</name>
</gene>
<protein>
    <submittedName>
        <fullName evidence="1">4237_t:CDS:1</fullName>
    </submittedName>
</protein>
<organism evidence="1 2">
    <name type="scientific">Ambispora leptoticha</name>
    <dbReference type="NCBI Taxonomy" id="144679"/>
    <lineage>
        <taxon>Eukaryota</taxon>
        <taxon>Fungi</taxon>
        <taxon>Fungi incertae sedis</taxon>
        <taxon>Mucoromycota</taxon>
        <taxon>Glomeromycotina</taxon>
        <taxon>Glomeromycetes</taxon>
        <taxon>Archaeosporales</taxon>
        <taxon>Ambisporaceae</taxon>
        <taxon>Ambispora</taxon>
    </lineage>
</organism>
<proteinExistence type="predicted"/>
<evidence type="ECO:0000313" key="1">
    <source>
        <dbReference type="EMBL" id="CAG8509762.1"/>
    </source>
</evidence>
<comment type="caution">
    <text evidence="1">The sequence shown here is derived from an EMBL/GenBank/DDBJ whole genome shotgun (WGS) entry which is preliminary data.</text>
</comment>
<evidence type="ECO:0000313" key="2">
    <source>
        <dbReference type="Proteomes" id="UP000789508"/>
    </source>
</evidence>